<evidence type="ECO:0000313" key="6">
    <source>
        <dbReference type="Proteomes" id="UP000243876"/>
    </source>
</evidence>
<evidence type="ECO:0000256" key="1">
    <source>
        <dbReference type="ARBA" id="ARBA00007992"/>
    </source>
</evidence>
<keyword evidence="2" id="KW-0560">Oxidoreductase</keyword>
<gene>
    <name evidence="5" type="primary">SPOSA6832_02475</name>
</gene>
<protein>
    <submittedName>
        <fullName evidence="5">SPOSA6832_02475-mRNA-1:cds</fullName>
    </submittedName>
</protein>
<feature type="region of interest" description="Disordered" evidence="4">
    <location>
        <begin position="539"/>
        <end position="560"/>
    </location>
</feature>
<dbReference type="EMBL" id="CENE01000009">
    <property type="protein sequence ID" value="CEQ40827.1"/>
    <property type="molecule type" value="Genomic_DNA"/>
</dbReference>
<dbReference type="SUPFAM" id="SSF51905">
    <property type="entry name" value="FAD/NAD(P)-binding domain"/>
    <property type="match status" value="1"/>
</dbReference>
<dbReference type="AlphaFoldDB" id="A0A0D6ELE3"/>
<dbReference type="Pfam" id="PF13450">
    <property type="entry name" value="NAD_binding_8"/>
    <property type="match status" value="1"/>
</dbReference>
<comment type="similarity">
    <text evidence="1">Belongs to the paxM FAD-dependent monooxygenase family.</text>
</comment>
<dbReference type="InterPro" id="IPR036188">
    <property type="entry name" value="FAD/NAD-bd_sf"/>
</dbReference>
<name>A0A0D6ELE3_SPOSA</name>
<dbReference type="SUPFAM" id="SSF54373">
    <property type="entry name" value="FAD-linked reductases, C-terminal domain"/>
    <property type="match status" value="1"/>
</dbReference>
<dbReference type="Proteomes" id="UP000243876">
    <property type="component" value="Unassembled WGS sequence"/>
</dbReference>
<evidence type="ECO:0000313" key="5">
    <source>
        <dbReference type="EMBL" id="CEQ40827.1"/>
    </source>
</evidence>
<feature type="compositionally biased region" description="Gly residues" evidence="4">
    <location>
        <begin position="542"/>
        <end position="551"/>
    </location>
</feature>
<proteinExistence type="inferred from homology"/>
<dbReference type="OrthoDB" id="9993796at2759"/>
<dbReference type="GO" id="GO:0004497">
    <property type="term" value="F:monooxygenase activity"/>
    <property type="evidence" value="ECO:0007669"/>
    <property type="project" value="UniProtKB-KW"/>
</dbReference>
<dbReference type="InterPro" id="IPR050493">
    <property type="entry name" value="FAD-dep_Monooxygenase_BioMet"/>
</dbReference>
<dbReference type="Gene3D" id="3.50.50.60">
    <property type="entry name" value="FAD/NAD(P)-binding domain"/>
    <property type="match status" value="2"/>
</dbReference>
<organism evidence="5 6">
    <name type="scientific">Sporidiobolus salmonicolor</name>
    <name type="common">Yeast-like fungus</name>
    <name type="synonym">Sporobolomyces salmonicolor</name>
    <dbReference type="NCBI Taxonomy" id="5005"/>
    <lineage>
        <taxon>Eukaryota</taxon>
        <taxon>Fungi</taxon>
        <taxon>Dikarya</taxon>
        <taxon>Basidiomycota</taxon>
        <taxon>Pucciniomycotina</taxon>
        <taxon>Microbotryomycetes</taxon>
        <taxon>Sporidiobolales</taxon>
        <taxon>Sporidiobolaceae</taxon>
        <taxon>Sporobolomyces</taxon>
    </lineage>
</organism>
<keyword evidence="3" id="KW-0503">Monooxygenase</keyword>
<evidence type="ECO:0000256" key="2">
    <source>
        <dbReference type="ARBA" id="ARBA00023002"/>
    </source>
</evidence>
<evidence type="ECO:0000256" key="3">
    <source>
        <dbReference type="ARBA" id="ARBA00023033"/>
    </source>
</evidence>
<dbReference type="PANTHER" id="PTHR13789:SF236">
    <property type="entry name" value="MONOOXYGENASE, PUTATIVE (AFU_ORTHOLOGUE AFUA_6G12060)-RELATED"/>
    <property type="match status" value="1"/>
</dbReference>
<evidence type="ECO:0000256" key="4">
    <source>
        <dbReference type="SAM" id="MobiDB-lite"/>
    </source>
</evidence>
<keyword evidence="6" id="KW-1185">Reference proteome</keyword>
<accession>A0A0D6ELE3</accession>
<sequence length="560" mass="60239">MAGRPRDVKAAGRLVRIPTDPGFNEAAPPFMSATADEGFAFSSMGDPRLRVIIVGTGFAGLSAAIACARQQFNVTVLERSSGLSPHGDSIIFGSNASVLLHRWGVGEEMAARSSMGGWWLLKDQAGTPLLDEEIGVFSKTFGAPLLQGRRAQFLGSLGTEARLLGVNIKLEAEVTSYWDSDDQPAVVLRTGEVIRGDVIIVADGIQSVSRRLLASQGRPAAPARPSGYSIHRAAIPSAALQADPRCNLLDGNIRTWLGPDAHAAIYPMDSGHQVAFVRALLVERPAPRTDSPSSQTFTHADPADVASTDWRAKHKIDDILSHFEGWDPTLQAALGHFSSCLNWKIFDETPAADWINLLHRRLAPRALGAASRSFRCSALLPRARATRAPAQPSLTWLSPGSAPPRRHRQPTSFQGGSQAVEDGATVALCLALAGGDTRGVPLALETYEALRRPRVHEAQGIGRTQRDLWHAYTSLAASSPSKPPAMLRPLTFRLYGFDAERYALRHFEACARAIERGFELDERAREEAARRAGLDLDKAAGGSSGRRGVGCAGNKEHTAV</sequence>
<reference evidence="6" key="1">
    <citation type="submission" date="2015-02" db="EMBL/GenBank/DDBJ databases">
        <authorList>
            <person name="Gon?alves P."/>
        </authorList>
    </citation>
    <scope>NUCLEOTIDE SEQUENCE [LARGE SCALE GENOMIC DNA]</scope>
</reference>
<dbReference type="PANTHER" id="PTHR13789">
    <property type="entry name" value="MONOOXYGENASE"/>
    <property type="match status" value="1"/>
</dbReference>
<feature type="region of interest" description="Disordered" evidence="4">
    <location>
        <begin position="390"/>
        <end position="417"/>
    </location>
</feature>